<feature type="compositionally biased region" description="Low complexity" evidence="1">
    <location>
        <begin position="371"/>
        <end position="389"/>
    </location>
</feature>
<name>A0A8J5XAK3_DIALT</name>
<feature type="region of interest" description="Disordered" evidence="1">
    <location>
        <begin position="126"/>
        <end position="164"/>
    </location>
</feature>
<dbReference type="Proteomes" id="UP000751190">
    <property type="component" value="Unassembled WGS sequence"/>
</dbReference>
<feature type="region of interest" description="Disordered" evidence="1">
    <location>
        <begin position="258"/>
        <end position="441"/>
    </location>
</feature>
<feature type="region of interest" description="Disordered" evidence="1">
    <location>
        <begin position="555"/>
        <end position="578"/>
    </location>
</feature>
<dbReference type="EMBL" id="JAGTXO010000037">
    <property type="protein sequence ID" value="KAG8459792.1"/>
    <property type="molecule type" value="Genomic_DNA"/>
</dbReference>
<feature type="compositionally biased region" description="Basic and acidic residues" evidence="1">
    <location>
        <begin position="614"/>
        <end position="629"/>
    </location>
</feature>
<gene>
    <name evidence="2" type="ORF">KFE25_014355</name>
</gene>
<keyword evidence="3" id="KW-1185">Reference proteome</keyword>
<reference evidence="2" key="1">
    <citation type="submission" date="2021-05" db="EMBL/GenBank/DDBJ databases">
        <title>The genome of the haptophyte Pavlova lutheri (Diacronema luteri, Pavlovales) - a model for lipid biosynthesis in eukaryotic algae.</title>
        <authorList>
            <person name="Hulatt C.J."/>
            <person name="Posewitz M.C."/>
        </authorList>
    </citation>
    <scope>NUCLEOTIDE SEQUENCE</scope>
    <source>
        <strain evidence="2">NIVA-4/92</strain>
    </source>
</reference>
<protein>
    <submittedName>
        <fullName evidence="2">Uncharacterized protein</fullName>
    </submittedName>
</protein>
<feature type="region of interest" description="Disordered" evidence="1">
    <location>
        <begin position="599"/>
        <end position="635"/>
    </location>
</feature>
<evidence type="ECO:0000313" key="3">
    <source>
        <dbReference type="Proteomes" id="UP000751190"/>
    </source>
</evidence>
<feature type="compositionally biased region" description="Basic and acidic residues" evidence="1">
    <location>
        <begin position="277"/>
        <end position="287"/>
    </location>
</feature>
<feature type="compositionally biased region" description="Basic and acidic residues" evidence="1">
    <location>
        <begin position="342"/>
        <end position="357"/>
    </location>
</feature>
<comment type="caution">
    <text evidence="2">The sequence shown here is derived from an EMBL/GenBank/DDBJ whole genome shotgun (WGS) entry which is preliminary data.</text>
</comment>
<feature type="compositionally biased region" description="Basic and acidic residues" evidence="1">
    <location>
        <begin position="415"/>
        <end position="426"/>
    </location>
</feature>
<dbReference type="AlphaFoldDB" id="A0A8J5XAK3"/>
<proteinExistence type="predicted"/>
<evidence type="ECO:0000256" key="1">
    <source>
        <dbReference type="SAM" id="MobiDB-lite"/>
    </source>
</evidence>
<feature type="compositionally biased region" description="Acidic residues" evidence="1">
    <location>
        <begin position="427"/>
        <end position="436"/>
    </location>
</feature>
<feature type="region of interest" description="Disordered" evidence="1">
    <location>
        <begin position="481"/>
        <end position="505"/>
    </location>
</feature>
<sequence length="635" mass="64846">MAPEHAAPTEDLDGQRSHYEQRLSRLRGQNQQIINETVALKAKFRKSLQLLHAYQARLVQAAEPPTTARPDAGARLQLLAPGVANAARATAQPTKLGDMGAHDAQTSARSACALPHDAVRSGLAAPRAVGQEGERAEPAERQALTGKPAQIPEQPGAPQPPLASLSAEQLQQIALDAKRALEARSRAYEAWSVRAVPSDSPRVVVAQAQPPGPPVFPAERHPPPAPGAAPESVAIGGNSHAARADMLRVLPKAALLRVDESSSSPEGELGDISTPPARDKRARERWPPVRALGGGDGGGCAGASGTGAALPQDDGGGAELPAEPAPFEPRTTSLAHSPADVPRVRARVDAARDDAARMRGTANADGEAHDAAGTTSAEARASARSQSADGSRRVDGLRSAATGSRAPPAAENAEAEERATDPRSDGDSDGDSDADSLFDLIEALNGRGGGGALLDQADAPADAEPLRSLVELIDSLETARAPKTARARAGRAARAAPSPKAAPLRARAPAGVGDACATAASVDALTSPRGRGAAAASGQLAARLAHARASPGALARGGVAGSSTSAHGRWHGAPRPAHASTHAKVLSLGALDEDWSGGNCYASSPASDAEADLVEPRGRAAHARGRERNGPSAWR</sequence>
<evidence type="ECO:0000313" key="2">
    <source>
        <dbReference type="EMBL" id="KAG8459792.1"/>
    </source>
</evidence>
<feature type="region of interest" description="Disordered" evidence="1">
    <location>
        <begin position="209"/>
        <end position="231"/>
    </location>
</feature>
<feature type="compositionally biased region" description="Low complexity" evidence="1">
    <location>
        <begin position="492"/>
        <end position="505"/>
    </location>
</feature>
<feature type="compositionally biased region" description="Gly residues" evidence="1">
    <location>
        <begin position="292"/>
        <end position="305"/>
    </location>
</feature>
<organism evidence="2 3">
    <name type="scientific">Diacronema lutheri</name>
    <name type="common">Unicellular marine alga</name>
    <name type="synonym">Monochrysis lutheri</name>
    <dbReference type="NCBI Taxonomy" id="2081491"/>
    <lineage>
        <taxon>Eukaryota</taxon>
        <taxon>Haptista</taxon>
        <taxon>Haptophyta</taxon>
        <taxon>Pavlovophyceae</taxon>
        <taxon>Pavlovales</taxon>
        <taxon>Pavlovaceae</taxon>
        <taxon>Diacronema</taxon>
    </lineage>
</organism>
<accession>A0A8J5XAK3</accession>
<dbReference type="OrthoDB" id="10683932at2759"/>